<proteinExistence type="predicted"/>
<gene>
    <name evidence="2" type="ORF">CVT24_002234</name>
</gene>
<keyword evidence="3" id="KW-1185">Reference proteome</keyword>
<protein>
    <submittedName>
        <fullName evidence="2">Uncharacterized protein</fullName>
    </submittedName>
</protein>
<dbReference type="Gene3D" id="3.80.10.10">
    <property type="entry name" value="Ribonuclease Inhibitor"/>
    <property type="match status" value="1"/>
</dbReference>
<feature type="compositionally biased region" description="Polar residues" evidence="1">
    <location>
        <begin position="39"/>
        <end position="48"/>
    </location>
</feature>
<evidence type="ECO:0000256" key="1">
    <source>
        <dbReference type="SAM" id="MobiDB-lite"/>
    </source>
</evidence>
<dbReference type="EMBL" id="NHTK01001140">
    <property type="protein sequence ID" value="PPR02837.1"/>
    <property type="molecule type" value="Genomic_DNA"/>
</dbReference>
<dbReference type="SUPFAM" id="SSF52047">
    <property type="entry name" value="RNI-like"/>
    <property type="match status" value="1"/>
</dbReference>
<comment type="caution">
    <text evidence="2">The sequence shown here is derived from an EMBL/GenBank/DDBJ whole genome shotgun (WGS) entry which is preliminary data.</text>
</comment>
<evidence type="ECO:0000313" key="2">
    <source>
        <dbReference type="EMBL" id="PPR02837.1"/>
    </source>
</evidence>
<sequence length="540" mass="61700">MSEENTRITDCFAGLGIVEKVQSIWRRDKGDRRELHTRLPTQVASTSPLKPESPTPSPHRPVLPVELWIDILQRICKNTLKEYLDQDRHVFSSNPDLYLTPLTLSHVCQYWRQVIVSHPLFWSNIVVLIGHKSSEFLLETWLARSDATMLSIWVHVPHLFDAKIFFRCIHTLHSHSRRWKAISFSLGDSAVQLWKTIFITIESHGEEIVRTWKPLELPALTDLEVISLGYRYPGKEFEFISAVCSTAKLQSVRIRCLGNALDYHASSLGEYEPKASTISSLTSLTLTQVRMPSVKTLIADLSKTVNLRALEIHSPLPPFATFASDDTSAPWNHRYLRTQLDRITNLSVTLSIGHTHWISTFFQSISLPSLQDLSVSYTGYSVSVHEMIEASSCNIRKLRLQITEKDIQKATTFLACSPSFDHLVDMAIETVHYSHQDTASGQDDASLSRFQDFIADLSKEPLLFPRLEKIMLIKCRIADGFLSQLARFRLRNSRLSYLHVQVDKRIDDHPTDSAVFRELFKSGFHAYIIPSFGRNMSFYA</sequence>
<feature type="region of interest" description="Disordered" evidence="1">
    <location>
        <begin position="36"/>
        <end position="59"/>
    </location>
</feature>
<dbReference type="OrthoDB" id="2269034at2759"/>
<dbReference type="AlphaFoldDB" id="A0A409YIK3"/>
<dbReference type="InterPro" id="IPR032675">
    <property type="entry name" value="LRR_dom_sf"/>
</dbReference>
<name>A0A409YIK3_9AGAR</name>
<reference evidence="2 3" key="1">
    <citation type="journal article" date="2018" name="Evol. Lett.">
        <title>Horizontal gene cluster transfer increased hallucinogenic mushroom diversity.</title>
        <authorList>
            <person name="Reynolds H.T."/>
            <person name="Vijayakumar V."/>
            <person name="Gluck-Thaler E."/>
            <person name="Korotkin H.B."/>
            <person name="Matheny P.B."/>
            <person name="Slot J.C."/>
        </authorList>
    </citation>
    <scope>NUCLEOTIDE SEQUENCE [LARGE SCALE GENOMIC DNA]</scope>
    <source>
        <strain evidence="2 3">2629</strain>
    </source>
</reference>
<organism evidence="2 3">
    <name type="scientific">Panaeolus cyanescens</name>
    <dbReference type="NCBI Taxonomy" id="181874"/>
    <lineage>
        <taxon>Eukaryota</taxon>
        <taxon>Fungi</taxon>
        <taxon>Dikarya</taxon>
        <taxon>Basidiomycota</taxon>
        <taxon>Agaricomycotina</taxon>
        <taxon>Agaricomycetes</taxon>
        <taxon>Agaricomycetidae</taxon>
        <taxon>Agaricales</taxon>
        <taxon>Agaricineae</taxon>
        <taxon>Galeropsidaceae</taxon>
        <taxon>Panaeolus</taxon>
    </lineage>
</organism>
<evidence type="ECO:0000313" key="3">
    <source>
        <dbReference type="Proteomes" id="UP000284842"/>
    </source>
</evidence>
<dbReference type="Proteomes" id="UP000284842">
    <property type="component" value="Unassembled WGS sequence"/>
</dbReference>
<accession>A0A409YIK3</accession>
<dbReference type="InParanoid" id="A0A409YIK3"/>